<proteinExistence type="predicted"/>
<dbReference type="Gene3D" id="3.40.50.410">
    <property type="entry name" value="von Willebrand factor, type A domain"/>
    <property type="match status" value="1"/>
</dbReference>
<dbReference type="InterPro" id="IPR008964">
    <property type="entry name" value="Invasin/intimin_cell_adhesion"/>
</dbReference>
<evidence type="ECO:0000313" key="3">
    <source>
        <dbReference type="EMBL" id="MCT8336444.1"/>
    </source>
</evidence>
<dbReference type="Gene3D" id="2.60.40.10">
    <property type="entry name" value="Immunoglobulins"/>
    <property type="match status" value="3"/>
</dbReference>
<organism evidence="3 4">
    <name type="scientific">Methanoculleus formosensis</name>
    <dbReference type="NCBI Taxonomy" id="2590886"/>
    <lineage>
        <taxon>Archaea</taxon>
        <taxon>Methanobacteriati</taxon>
        <taxon>Methanobacteriota</taxon>
        <taxon>Stenosarchaea group</taxon>
        <taxon>Methanomicrobia</taxon>
        <taxon>Methanomicrobiales</taxon>
        <taxon>Methanomicrobiaceae</taxon>
        <taxon>Methanoculleus</taxon>
    </lineage>
</organism>
<keyword evidence="4" id="KW-1185">Reference proteome</keyword>
<evidence type="ECO:0000259" key="2">
    <source>
        <dbReference type="SMART" id="SM00327"/>
    </source>
</evidence>
<evidence type="ECO:0000313" key="4">
    <source>
        <dbReference type="Proteomes" id="UP001065682"/>
    </source>
</evidence>
<dbReference type="RefSeq" id="WP_261596492.1">
    <property type="nucleotide sequence ID" value="NZ_VHLL01000001.1"/>
</dbReference>
<reference evidence="3" key="1">
    <citation type="submission" date="2019-06" db="EMBL/GenBank/DDBJ databases">
        <title>Methanoculleus strain from Tamsui River, Taipei, Taiwan.</title>
        <authorList>
            <person name="You Y.-T."/>
            <person name="Chen S.-C."/>
            <person name="Lai S.-J."/>
            <person name="Lee Y.-C."/>
            <person name="Lai M.-C."/>
        </authorList>
    </citation>
    <scope>NUCLEOTIDE SEQUENCE</scope>
    <source>
        <strain evidence="3">Afa-1</strain>
    </source>
</reference>
<evidence type="ECO:0000256" key="1">
    <source>
        <dbReference type="SAM" id="MobiDB-lite"/>
    </source>
</evidence>
<feature type="domain" description="VWFA" evidence="2">
    <location>
        <begin position="525"/>
        <end position="770"/>
    </location>
</feature>
<accession>A0A9E4ZJT9</accession>
<dbReference type="SMART" id="SM00327">
    <property type="entry name" value="VWA"/>
    <property type="match status" value="1"/>
</dbReference>
<gene>
    <name evidence="3" type="ORF">FKB36_02775</name>
</gene>
<dbReference type="InterPro" id="IPR036465">
    <property type="entry name" value="vWFA_dom_sf"/>
</dbReference>
<sequence>MNGWTYACLVVGLLFLAAPAGALIPDNITLSTDTPWLTAGSGGSSTVTILVTNGTPASPVSGAVVDLAVDSAYGSISPVRVVTGSDGTATATFRHGTRSGTATITATVSEGVDAPLTESGEQQIDHAVAHKIAHLGYDPEVTAGETTKIVVRMVDKYGNLVDSRWENDMGGVPEKVTFMVSPPAGLWDGASFVDELLVPVDDAGNATTTLRIDTLAGQNIVLVTFPGNIGLRYLTITGIANGEPSKIYQFVSPKVEDPNPDYYPELPLGEQFTITYALYDEYGNPAGDRQIRVNVQPISGFLNPEELFTRTNSMGKAQITYTSLDRIGVAEINATAVDNSSVSCTQKVGFYSADPTGIVLTAVPQTIASGDVKGDIFSSIRAKVMDSKGNPVRDQSVSFRITGFDGEGNNMTAEPRISNGSSTSKKDGAPLVAMTDGDGFATIKFHPGNFTRDTDPLYNYNDTASGSATIQAEWEGMQEDTTVSFRNYPYLSVNVTVEPQVVNVTDNVSVTIRLIGDGWALQKKPIDVMLCTDRSGSMLKDYPDRMVKAMDASKIFNTLIDHGYDRLGLVSFGGRGWTDIIEYSKQYDNRNRVIGGWLGKDNTVIDDEGYRKLYGPDKKYADYATLDLGLSSNQLEINTTIGEMIPYWGTPMRYGIYRAITELNNTGRSNAVKAVVILGDGEYNDYGDPLAKESYTSFEDLEDDEQNMSVYASKNNIRLYTISFSEGIVEGGNTWNTMVVLANATGGEHHDAPTGDDLAEIYTKIARNLQEAASVDTEMDLAFDKVTINSTTPTEDVFEYEPPTNMIKYWTGNETTIWESEPKDLSDDWEGDQTLTFEVGDIYLDQTWKTTFRLKVLKEGNIDIFGNDSVIKFNGTVGPTELGLPHTFITASHNLSESGAAAAQIWLTQESLNTDDPGVLVPTWGLNYTGNRSVTQKIMYQFSQDDIWWDGNWHEGDTLHHPADTNVNGTYSTTLNLGEKEGWYKIRVFAQEITPDDDGASNEITWADSVLVGAGNRAYIKIS</sequence>
<protein>
    <recommendedName>
        <fullName evidence="2">VWFA domain-containing protein</fullName>
    </recommendedName>
</protein>
<dbReference type="InterPro" id="IPR013783">
    <property type="entry name" value="Ig-like_fold"/>
</dbReference>
<dbReference type="SUPFAM" id="SSF49373">
    <property type="entry name" value="Invasin/intimin cell-adhesion fragments"/>
    <property type="match status" value="1"/>
</dbReference>
<comment type="caution">
    <text evidence="3">The sequence shown here is derived from an EMBL/GenBank/DDBJ whole genome shotgun (WGS) entry which is preliminary data.</text>
</comment>
<dbReference type="EMBL" id="VHLL01000001">
    <property type="protein sequence ID" value="MCT8336444.1"/>
    <property type="molecule type" value="Genomic_DNA"/>
</dbReference>
<dbReference type="CDD" id="cd00198">
    <property type="entry name" value="vWFA"/>
    <property type="match status" value="1"/>
</dbReference>
<feature type="region of interest" description="Disordered" evidence="1">
    <location>
        <begin position="401"/>
        <end position="429"/>
    </location>
</feature>
<dbReference type="InterPro" id="IPR002035">
    <property type="entry name" value="VWF_A"/>
</dbReference>
<dbReference type="AlphaFoldDB" id="A0A9E4ZJT9"/>
<dbReference type="Proteomes" id="UP001065682">
    <property type="component" value="Unassembled WGS sequence"/>
</dbReference>
<name>A0A9E4ZJT9_9EURY</name>
<dbReference type="SUPFAM" id="SSF53300">
    <property type="entry name" value="vWA-like"/>
    <property type="match status" value="1"/>
</dbReference>